<evidence type="ECO:0000313" key="3">
    <source>
        <dbReference type="Proteomes" id="UP000575985"/>
    </source>
</evidence>
<name>A0A853BHD1_9ACTN</name>
<accession>A0A853BHD1</accession>
<protein>
    <submittedName>
        <fullName evidence="2">Uncharacterized protein</fullName>
    </submittedName>
</protein>
<keyword evidence="3" id="KW-1185">Reference proteome</keyword>
<proteinExistence type="predicted"/>
<comment type="caution">
    <text evidence="2">The sequence shown here is derived from an EMBL/GenBank/DDBJ whole genome shotgun (WGS) entry which is preliminary data.</text>
</comment>
<reference evidence="2 3" key="1">
    <citation type="submission" date="2020-07" db="EMBL/GenBank/DDBJ databases">
        <title>Sequencing the genomes of 1000 actinobacteria strains.</title>
        <authorList>
            <person name="Klenk H.-P."/>
        </authorList>
    </citation>
    <scope>NUCLEOTIDE SEQUENCE [LARGE SCALE GENOMIC DNA]</scope>
    <source>
        <strain evidence="2 3">DSM 45927</strain>
    </source>
</reference>
<keyword evidence="1" id="KW-0472">Membrane</keyword>
<dbReference type="Proteomes" id="UP000575985">
    <property type="component" value="Unassembled WGS sequence"/>
</dbReference>
<sequence>MSIMVLFGIGTLVILGVLITLFVLAFVVRGPALEDDSTADDDTIDRSFHTHGVHFG</sequence>
<gene>
    <name evidence="2" type="ORF">HNR12_000223</name>
</gene>
<dbReference type="EMBL" id="JACCFO010000001">
    <property type="protein sequence ID" value="NYI93946.1"/>
    <property type="molecule type" value="Genomic_DNA"/>
</dbReference>
<keyword evidence="1" id="KW-1133">Transmembrane helix</keyword>
<evidence type="ECO:0000256" key="1">
    <source>
        <dbReference type="SAM" id="Phobius"/>
    </source>
</evidence>
<feature type="transmembrane region" description="Helical" evidence="1">
    <location>
        <begin position="6"/>
        <end position="28"/>
    </location>
</feature>
<organism evidence="2 3">
    <name type="scientific">Streptomonospora nanhaiensis</name>
    <dbReference type="NCBI Taxonomy" id="1323731"/>
    <lineage>
        <taxon>Bacteria</taxon>
        <taxon>Bacillati</taxon>
        <taxon>Actinomycetota</taxon>
        <taxon>Actinomycetes</taxon>
        <taxon>Streptosporangiales</taxon>
        <taxon>Nocardiopsidaceae</taxon>
        <taxon>Streptomonospora</taxon>
    </lineage>
</organism>
<evidence type="ECO:0000313" key="2">
    <source>
        <dbReference type="EMBL" id="NYI93946.1"/>
    </source>
</evidence>
<dbReference type="AlphaFoldDB" id="A0A853BHD1"/>
<keyword evidence="1" id="KW-0812">Transmembrane</keyword>
<dbReference type="RefSeq" id="WP_179765696.1">
    <property type="nucleotide sequence ID" value="NZ_JACCFO010000001.1"/>
</dbReference>